<evidence type="ECO:0000313" key="9">
    <source>
        <dbReference type="RefSeq" id="XP_035827389.1"/>
    </source>
</evidence>
<keyword evidence="5" id="KW-1185">Reference proteome</keyword>
<proteinExistence type="predicted"/>
<dbReference type="Pfam" id="PF23070">
    <property type="entry name" value="DUF7043"/>
    <property type="match status" value="1"/>
</dbReference>
<evidence type="ECO:0000259" key="4">
    <source>
        <dbReference type="PROSITE" id="PS51670"/>
    </source>
</evidence>
<evidence type="ECO:0000256" key="3">
    <source>
        <dbReference type="SAM" id="SignalP"/>
    </source>
</evidence>
<dbReference type="PANTHER" id="PTHR22255">
    <property type="entry name" value="LP06548P"/>
    <property type="match status" value="1"/>
</dbReference>
<dbReference type="Proteomes" id="UP000694888">
    <property type="component" value="Unplaced"/>
</dbReference>
<feature type="chain" id="PRO_5045021902" evidence="3">
    <location>
        <begin position="24"/>
        <end position="714"/>
    </location>
</feature>
<evidence type="ECO:0000256" key="1">
    <source>
        <dbReference type="PROSITE-ProRule" id="PRU01005"/>
    </source>
</evidence>
<evidence type="ECO:0000313" key="6">
    <source>
        <dbReference type="RefSeq" id="XP_005105062.1"/>
    </source>
</evidence>
<evidence type="ECO:0000256" key="2">
    <source>
        <dbReference type="SAM" id="MobiDB-lite"/>
    </source>
</evidence>
<dbReference type="RefSeq" id="XP_012941694.1">
    <property type="nucleotide sequence ID" value="XM_013086240.2"/>
</dbReference>
<dbReference type="RefSeq" id="XP_005105062.1">
    <property type="nucleotide sequence ID" value="XM_005105005.3"/>
</dbReference>
<comment type="caution">
    <text evidence="1">Lacks conserved residue(s) required for the propagation of feature annotation.</text>
</comment>
<organism evidence="5 7">
    <name type="scientific">Aplysia californica</name>
    <name type="common">California sea hare</name>
    <dbReference type="NCBI Taxonomy" id="6500"/>
    <lineage>
        <taxon>Eukaryota</taxon>
        <taxon>Metazoa</taxon>
        <taxon>Spiralia</taxon>
        <taxon>Lophotrochozoa</taxon>
        <taxon>Mollusca</taxon>
        <taxon>Gastropoda</taxon>
        <taxon>Heterobranchia</taxon>
        <taxon>Euthyneura</taxon>
        <taxon>Tectipleura</taxon>
        <taxon>Aplysiida</taxon>
        <taxon>Aplysioidea</taxon>
        <taxon>Aplysiidae</taxon>
        <taxon>Aplysia</taxon>
    </lineage>
</organism>
<evidence type="ECO:0000313" key="8">
    <source>
        <dbReference type="RefSeq" id="XP_012941694.1"/>
    </source>
</evidence>
<feature type="domain" description="ShKT" evidence="4">
    <location>
        <begin position="289"/>
        <end position="316"/>
    </location>
</feature>
<feature type="region of interest" description="Disordered" evidence="2">
    <location>
        <begin position="604"/>
        <end position="682"/>
    </location>
</feature>
<evidence type="ECO:0000313" key="5">
    <source>
        <dbReference type="Proteomes" id="UP000694888"/>
    </source>
</evidence>
<name>A0ABM1A6E1_APLCA</name>
<evidence type="ECO:0000313" key="7">
    <source>
        <dbReference type="RefSeq" id="XP_012941692.1"/>
    </source>
</evidence>
<sequence>MSSSLVTSFLLLITLAVQKGAHASCSFPDTLNMARTDPPWYSHVRSDGSRDAEYYIRHNVMEIHYPNNDRPHVRWKCTMSFHGKLLLKRQDIHINSFYRCAKFIFRSRSIVQIMWSHEIKEFDLGLCENEYLKLDPWPLIWYDTLEMDHKPCPFHGGYDMKLVDSQLGENGCNLMLRPMRLEAECLGGEGVTFDYVSSNCLPDINMFVKQRTLCVTDWQDSKNHYVILRRNEDTDLWCLVMPIERGSDVTAHLYSDLACHYEVGAAKQMPREFKYFTLQLHTRVFSTLCEDEYHDCNKITCNDYVKHECHKSCGMCNPKEVTDTCSFPRRFSGSWFLKDTDGYKHIELEDSQFAIDGVGNFKCMDFPDSPSRKSRIYSTVSFYTNGCRPRYTCIKFQRLGPSVLRYSQSQSYVWPALEHDFGSAVCDEQRFHPDPSPIDDLYRSHAGSGKPIVAQFPRPEYVHCNVTSVLTISATLPEGYVCSGRMYRHCEDTTKLRLEFGSCGSLIPAHTDYSCLANFKGHYWERILLVQNTHDEVDVICFIFSQFYPNEAYAMVASQCDQKSFNFVRGGLRKPLLKLEFRPESDSCVSVPLTEATTLETLSRPEHIADPHKTMSSDSSRHHANESIRPGAHTSGSLVVTLPPAGKGGVAPDSGSYNNDRPGMVDGSKVKSTSKNDAGLQRLSDRNNGASCICRPCNVIFLQIFISLVVLISR</sequence>
<dbReference type="InterPro" id="IPR055471">
    <property type="entry name" value="DUF7043"/>
</dbReference>
<protein>
    <submittedName>
        <fullName evidence="6 7">Uncharacterized protein LOC101856910</fullName>
    </submittedName>
</protein>
<feature type="compositionally biased region" description="Basic and acidic residues" evidence="2">
    <location>
        <begin position="604"/>
        <end position="626"/>
    </location>
</feature>
<dbReference type="RefSeq" id="XP_035827389.1">
    <property type="nucleotide sequence ID" value="XM_035971496.1"/>
</dbReference>
<dbReference type="GeneID" id="101856910"/>
<dbReference type="RefSeq" id="XP_012941692.1">
    <property type="nucleotide sequence ID" value="XM_013086238.2"/>
</dbReference>
<dbReference type="PROSITE" id="PS51670">
    <property type="entry name" value="SHKT"/>
    <property type="match status" value="1"/>
</dbReference>
<reference evidence="6 7" key="1">
    <citation type="submission" date="2025-05" db="UniProtKB">
        <authorList>
            <consortium name="RefSeq"/>
        </authorList>
    </citation>
    <scope>IDENTIFICATION</scope>
</reference>
<dbReference type="PANTHER" id="PTHR22255:SF9">
    <property type="entry name" value="LP06548P"/>
    <property type="match status" value="1"/>
</dbReference>
<dbReference type="InterPro" id="IPR003582">
    <property type="entry name" value="ShKT_dom"/>
</dbReference>
<gene>
    <name evidence="6 7 8 9" type="primary">LOC101856910</name>
</gene>
<keyword evidence="3" id="KW-0732">Signal</keyword>
<feature type="signal peptide" evidence="3">
    <location>
        <begin position="1"/>
        <end position="23"/>
    </location>
</feature>
<accession>A0ABM1A6E1</accession>